<dbReference type="Proteomes" id="UP000676194">
    <property type="component" value="Chromosome"/>
</dbReference>
<proteinExistence type="predicted"/>
<protein>
    <submittedName>
        <fullName evidence="2">Uncharacterized protein</fullName>
    </submittedName>
</protein>
<keyword evidence="1" id="KW-0175">Coiled coil</keyword>
<reference evidence="2" key="1">
    <citation type="submission" date="2021-05" db="EMBL/GenBank/DDBJ databases">
        <title>Complete genome sequence of the cellulolytic planctomycete Telmatocola sphagniphila SP2T and characterization of the first cellulase from planctomycetes.</title>
        <authorList>
            <person name="Rakitin A.L."/>
            <person name="Beletsky A.V."/>
            <person name="Naumoff D.G."/>
            <person name="Kulichevskaya I.S."/>
            <person name="Mardanov A.V."/>
            <person name="Ravin N.V."/>
            <person name="Dedysh S.N."/>
        </authorList>
    </citation>
    <scope>NUCLEOTIDE SEQUENCE</scope>
    <source>
        <strain evidence="2">SP2T</strain>
    </source>
</reference>
<keyword evidence="3" id="KW-1185">Reference proteome</keyword>
<evidence type="ECO:0000313" key="2">
    <source>
        <dbReference type="EMBL" id="QVL32054.1"/>
    </source>
</evidence>
<sequence>MGLIKKIAVVGVLGGLGAATVANTKIGSYMSYRAERAWEQAEAQIPLDHEISRIKKEVLSLDKDIDKAKGNLAEQIVAERMQKEACDNLTRNIERQEALVHKQAEALKEAKTGEKVKWDGRTVSYNRAKEMFESDVQRLKNNRKEMEAQKQMMATHEKSRLILEQQLHAMIAQKSELKAAVADMESQIRMVKLQQIESRYQNDGTRLADIKESLRELQTRVEVQREKLKLAETYSTDTAVSGKSVDEILADLDGKSASTDNNGTRD</sequence>
<feature type="coiled-coil region" evidence="1">
    <location>
        <begin position="51"/>
        <end position="234"/>
    </location>
</feature>
<dbReference type="EMBL" id="CP074694">
    <property type="protein sequence ID" value="QVL32054.1"/>
    <property type="molecule type" value="Genomic_DNA"/>
</dbReference>
<dbReference type="RefSeq" id="WP_213496648.1">
    <property type="nucleotide sequence ID" value="NZ_CP074694.1"/>
</dbReference>
<accession>A0A8E6B5X4</accession>
<dbReference type="AlphaFoldDB" id="A0A8E6B5X4"/>
<name>A0A8E6B5X4_9BACT</name>
<evidence type="ECO:0000256" key="1">
    <source>
        <dbReference type="SAM" id="Coils"/>
    </source>
</evidence>
<evidence type="ECO:0000313" key="3">
    <source>
        <dbReference type="Proteomes" id="UP000676194"/>
    </source>
</evidence>
<gene>
    <name evidence="2" type="ORF">KIH39_24995</name>
</gene>
<dbReference type="KEGG" id="tsph:KIH39_24995"/>
<organism evidence="2 3">
    <name type="scientific">Telmatocola sphagniphila</name>
    <dbReference type="NCBI Taxonomy" id="1123043"/>
    <lineage>
        <taxon>Bacteria</taxon>
        <taxon>Pseudomonadati</taxon>
        <taxon>Planctomycetota</taxon>
        <taxon>Planctomycetia</taxon>
        <taxon>Gemmatales</taxon>
        <taxon>Gemmataceae</taxon>
    </lineage>
</organism>